<dbReference type="Pfam" id="PF00883">
    <property type="entry name" value="Peptidase_M17"/>
    <property type="match status" value="1"/>
</dbReference>
<feature type="binding site" evidence="8">
    <location>
        <position position="338"/>
    </location>
    <ligand>
        <name>Mn(2+)</name>
        <dbReference type="ChEBI" id="CHEBI:29035"/>
        <label>1</label>
    </ligand>
</feature>
<evidence type="ECO:0000313" key="11">
    <source>
        <dbReference type="Proteomes" id="UP000571017"/>
    </source>
</evidence>
<feature type="binding site" evidence="8">
    <location>
        <position position="256"/>
    </location>
    <ligand>
        <name>Mn(2+)</name>
        <dbReference type="ChEBI" id="CHEBI:29035"/>
        <label>2</label>
    </ligand>
</feature>
<dbReference type="GO" id="GO:0070006">
    <property type="term" value="F:metalloaminopeptidase activity"/>
    <property type="evidence" value="ECO:0007669"/>
    <property type="project" value="InterPro"/>
</dbReference>
<sequence>MFTIQSINQSVTKTVLVGLFEDEKEVRLSFEVGEELHTYVNRGDVSAKFKAVTPILLANEQSLEQIYVVGLGKKEHITSDRFRKVLGHAFQRVQKDGIQELTVDLDGFIGHLDFETSVPQLAESFVVSTYALPTLKSKEAKSNKIEKLHVRTERESGDVLSLLEKGDAFARGVNAARNLVHLPANIVTATKLAEHAKQLAAKYGMDVQILDKKEMEDLGMGALLAVNQGSTEPPKMIVLKYQGLEEWSDVTAFVGKGITYDTGGYSIKPKTGMPGMKGDMGGAAAVLGAMETIGMQKPKKNVIAVIPSSDNMISGDAFKPDDVITSMSGQTIEVLNTDAEGRLALADGVTYAKEEGAERIINVATLTGGVVTALGSWMTGAMTNDAPLYSDLEERASLMGEPIWQLPYNEDYKAQVRKSDIADLNNSPTRKAHAIMGGAFVGAFVGKTPWVHLDIAGTSVAEGPHELGPKGPTGVMSKTLASYIIR</sequence>
<keyword evidence="8" id="KW-0963">Cytoplasm</keyword>
<dbReference type="HAMAP" id="MF_00181">
    <property type="entry name" value="Cytosol_peptidase_M17"/>
    <property type="match status" value="1"/>
</dbReference>
<dbReference type="Gene3D" id="3.40.220.10">
    <property type="entry name" value="Leucine Aminopeptidase, subunit E, domain 1"/>
    <property type="match status" value="1"/>
</dbReference>
<organism evidence="10 11">
    <name type="scientific">Halobacillus locisalis</name>
    <dbReference type="NCBI Taxonomy" id="220753"/>
    <lineage>
        <taxon>Bacteria</taxon>
        <taxon>Bacillati</taxon>
        <taxon>Bacillota</taxon>
        <taxon>Bacilli</taxon>
        <taxon>Bacillales</taxon>
        <taxon>Bacillaceae</taxon>
        <taxon>Halobacillus</taxon>
    </lineage>
</organism>
<keyword evidence="11" id="KW-1185">Reference proteome</keyword>
<gene>
    <name evidence="8" type="primary">pepA</name>
    <name evidence="10" type="ORF">H0266_12785</name>
</gene>
<keyword evidence="4 8" id="KW-0031">Aminopeptidase</keyword>
<dbReference type="InterPro" id="IPR000819">
    <property type="entry name" value="Peptidase_M17_C"/>
</dbReference>
<reference evidence="10 11" key="1">
    <citation type="journal article" date="2004" name="Extremophiles">
        <title>Halobacillus locisalis sp. nov., a halophilic bacterium isolated from a marine solar saltern of the Yellow Sea in Korea.</title>
        <authorList>
            <person name="Yoon J.H."/>
            <person name="Kang K.H."/>
            <person name="Oh T.K."/>
            <person name="Park Y.H."/>
        </authorList>
    </citation>
    <scope>NUCLEOTIDE SEQUENCE [LARGE SCALE GENOMIC DNA]</scope>
    <source>
        <strain evidence="10 11">KCTC 3788</strain>
    </source>
</reference>
<feature type="domain" description="Cytosol aminopeptidase" evidence="9">
    <location>
        <begin position="336"/>
        <end position="343"/>
    </location>
</feature>
<keyword evidence="5 8" id="KW-0645">Protease</keyword>
<dbReference type="InterPro" id="IPR043472">
    <property type="entry name" value="Macro_dom-like"/>
</dbReference>
<dbReference type="PRINTS" id="PR00481">
    <property type="entry name" value="LAMNOPPTDASE"/>
</dbReference>
<comment type="caution">
    <text evidence="10">The sequence shown here is derived from an EMBL/GenBank/DDBJ whole genome shotgun (WGS) entry which is preliminary data.</text>
</comment>
<comment type="cofactor">
    <cofactor evidence="8">
        <name>Mn(2+)</name>
        <dbReference type="ChEBI" id="CHEBI:29035"/>
    </cofactor>
    <text evidence="8">Binds 2 manganese ions per subunit.</text>
</comment>
<evidence type="ECO:0000256" key="1">
    <source>
        <dbReference type="ARBA" id="ARBA00000135"/>
    </source>
</evidence>
<evidence type="ECO:0000256" key="8">
    <source>
        <dbReference type="HAMAP-Rule" id="MF_00181"/>
    </source>
</evidence>
<feature type="binding site" evidence="8">
    <location>
        <position position="261"/>
    </location>
    <ligand>
        <name>Mn(2+)</name>
        <dbReference type="ChEBI" id="CHEBI:29035"/>
        <label>2</label>
    </ligand>
</feature>
<dbReference type="NCBIfam" id="NF002073">
    <property type="entry name" value="PRK00913.1-2"/>
    <property type="match status" value="1"/>
</dbReference>
<feature type="binding site" evidence="8">
    <location>
        <position position="261"/>
    </location>
    <ligand>
        <name>Mn(2+)</name>
        <dbReference type="ChEBI" id="CHEBI:29035"/>
        <label>1</label>
    </ligand>
</feature>
<dbReference type="SUPFAM" id="SSF52949">
    <property type="entry name" value="Macro domain-like"/>
    <property type="match status" value="1"/>
</dbReference>
<accession>A0A838CUW6</accession>
<dbReference type="Gene3D" id="3.40.630.10">
    <property type="entry name" value="Zn peptidases"/>
    <property type="match status" value="1"/>
</dbReference>
<dbReference type="InterPro" id="IPR008283">
    <property type="entry name" value="Peptidase_M17_N"/>
</dbReference>
<dbReference type="AlphaFoldDB" id="A0A838CUW6"/>
<dbReference type="GO" id="GO:0005737">
    <property type="term" value="C:cytoplasm"/>
    <property type="evidence" value="ECO:0007669"/>
    <property type="project" value="UniProtKB-SubCell"/>
</dbReference>
<dbReference type="EC" id="3.4.11.10" evidence="8"/>
<comment type="function">
    <text evidence="7 8">Presumably involved in the processing and regular turnover of intracellular proteins. Catalyzes the removal of unsubstituted N-terminal amino acids from various peptides.</text>
</comment>
<feature type="binding site" evidence="8">
    <location>
        <position position="279"/>
    </location>
    <ligand>
        <name>Mn(2+)</name>
        <dbReference type="ChEBI" id="CHEBI:29035"/>
        <label>2</label>
    </ligand>
</feature>
<comment type="similarity">
    <text evidence="3 8">Belongs to the peptidase M17 family.</text>
</comment>
<dbReference type="NCBIfam" id="NF002083">
    <property type="entry name" value="PRK00913.3-5"/>
    <property type="match status" value="1"/>
</dbReference>
<dbReference type="EC" id="3.4.11.1" evidence="8"/>
<evidence type="ECO:0000256" key="3">
    <source>
        <dbReference type="ARBA" id="ARBA00009528"/>
    </source>
</evidence>
<feature type="binding site" evidence="8">
    <location>
        <position position="340"/>
    </location>
    <ligand>
        <name>Mn(2+)</name>
        <dbReference type="ChEBI" id="CHEBI:29035"/>
        <label>1</label>
    </ligand>
</feature>
<comment type="subcellular location">
    <subcellularLocation>
        <location evidence="8">Cytoplasm</location>
    </subcellularLocation>
</comment>
<dbReference type="CDD" id="cd00433">
    <property type="entry name" value="Peptidase_M17"/>
    <property type="match status" value="1"/>
</dbReference>
<dbReference type="InterPro" id="IPR023042">
    <property type="entry name" value="Peptidase_M17_leu_NH2_pept"/>
</dbReference>
<feature type="binding site" evidence="8">
    <location>
        <position position="340"/>
    </location>
    <ligand>
        <name>Mn(2+)</name>
        <dbReference type="ChEBI" id="CHEBI:29035"/>
        <label>2</label>
    </ligand>
</feature>
<comment type="catalytic activity">
    <reaction evidence="2 8">
        <text>Release of an N-terminal amino acid, preferentially leucine, but not glutamic or aspartic acids.</text>
        <dbReference type="EC" id="3.4.11.10"/>
    </reaction>
</comment>
<protein>
    <recommendedName>
        <fullName evidence="8">Probable cytosol aminopeptidase</fullName>
        <ecNumber evidence="8">3.4.11.1</ecNumber>
    </recommendedName>
    <alternativeName>
        <fullName evidence="8">Leucine aminopeptidase</fullName>
        <shortName evidence="8">LAP</shortName>
        <ecNumber evidence="8">3.4.11.10</ecNumber>
    </alternativeName>
    <alternativeName>
        <fullName evidence="8">Leucyl aminopeptidase</fullName>
    </alternativeName>
</protein>
<name>A0A838CUW6_9BACI</name>
<evidence type="ECO:0000256" key="6">
    <source>
        <dbReference type="ARBA" id="ARBA00022801"/>
    </source>
</evidence>
<dbReference type="PANTHER" id="PTHR11963">
    <property type="entry name" value="LEUCINE AMINOPEPTIDASE-RELATED"/>
    <property type="match status" value="1"/>
</dbReference>
<keyword evidence="8" id="KW-0464">Manganese</keyword>
<dbReference type="GO" id="GO:0030145">
    <property type="term" value="F:manganese ion binding"/>
    <property type="evidence" value="ECO:0007669"/>
    <property type="project" value="UniProtKB-UniRule"/>
</dbReference>
<evidence type="ECO:0000256" key="4">
    <source>
        <dbReference type="ARBA" id="ARBA00022438"/>
    </source>
</evidence>
<dbReference type="InterPro" id="IPR011356">
    <property type="entry name" value="Leucine_aapep/pepB"/>
</dbReference>
<dbReference type="PROSITE" id="PS00631">
    <property type="entry name" value="CYTOSOL_AP"/>
    <property type="match status" value="1"/>
</dbReference>
<comment type="catalytic activity">
    <reaction evidence="1 8">
        <text>Release of an N-terminal amino acid, Xaa-|-Yaa-, in which Xaa is preferably Leu, but may be other amino acids including Pro although not Arg or Lys, and Yaa may be Pro. Amino acid amides and methyl esters are also readily hydrolyzed, but rates on arylamides are exceedingly low.</text>
        <dbReference type="EC" id="3.4.11.1"/>
    </reaction>
</comment>
<keyword evidence="8" id="KW-0479">Metal-binding</keyword>
<dbReference type="Proteomes" id="UP000571017">
    <property type="component" value="Unassembled WGS sequence"/>
</dbReference>
<dbReference type="PANTHER" id="PTHR11963:SF23">
    <property type="entry name" value="CYTOSOL AMINOPEPTIDASE"/>
    <property type="match status" value="1"/>
</dbReference>
<evidence type="ECO:0000313" key="10">
    <source>
        <dbReference type="EMBL" id="MBA2175770.1"/>
    </source>
</evidence>
<evidence type="ECO:0000256" key="5">
    <source>
        <dbReference type="ARBA" id="ARBA00022670"/>
    </source>
</evidence>
<dbReference type="SUPFAM" id="SSF53187">
    <property type="entry name" value="Zn-dependent exopeptidases"/>
    <property type="match status" value="1"/>
</dbReference>
<keyword evidence="6 8" id="KW-0378">Hydrolase</keyword>
<evidence type="ECO:0000256" key="2">
    <source>
        <dbReference type="ARBA" id="ARBA00000967"/>
    </source>
</evidence>
<dbReference type="RefSeq" id="WP_181472758.1">
    <property type="nucleotide sequence ID" value="NZ_JACEFG010000002.1"/>
</dbReference>
<proteinExistence type="inferred from homology"/>
<evidence type="ECO:0000259" key="9">
    <source>
        <dbReference type="PROSITE" id="PS00631"/>
    </source>
</evidence>
<feature type="active site" evidence="8">
    <location>
        <position position="342"/>
    </location>
</feature>
<dbReference type="GO" id="GO:0006508">
    <property type="term" value="P:proteolysis"/>
    <property type="evidence" value="ECO:0007669"/>
    <property type="project" value="UniProtKB-KW"/>
</dbReference>
<dbReference type="Pfam" id="PF02789">
    <property type="entry name" value="Peptidase_M17_N"/>
    <property type="match status" value="1"/>
</dbReference>
<feature type="active site" evidence="8">
    <location>
        <position position="268"/>
    </location>
</feature>
<dbReference type="EMBL" id="JACEFG010000002">
    <property type="protein sequence ID" value="MBA2175770.1"/>
    <property type="molecule type" value="Genomic_DNA"/>
</dbReference>
<evidence type="ECO:0000256" key="7">
    <source>
        <dbReference type="ARBA" id="ARBA00049972"/>
    </source>
</evidence>